<accession>A0A9P6KUD9</accession>
<reference evidence="7" key="1">
    <citation type="journal article" date="2020" name="Mol. Plant Microbe Interact.">
        <title>Genome Sequence of the Biocontrol Agent Coniothyrium minitans strain Conio (IMI 134523).</title>
        <authorList>
            <person name="Patel D."/>
            <person name="Shittu T.A."/>
            <person name="Baroncelli R."/>
            <person name="Muthumeenakshi S."/>
            <person name="Osborne T.H."/>
            <person name="Janganan T.K."/>
            <person name="Sreenivasaprasad S."/>
        </authorList>
    </citation>
    <scope>NUCLEOTIDE SEQUENCE</scope>
    <source>
        <strain evidence="7">Conio</strain>
    </source>
</reference>
<dbReference type="AlphaFoldDB" id="A0A9P6KUD9"/>
<organism evidence="7 8">
    <name type="scientific">Paraphaeosphaeria minitans</name>
    <dbReference type="NCBI Taxonomy" id="565426"/>
    <lineage>
        <taxon>Eukaryota</taxon>
        <taxon>Fungi</taxon>
        <taxon>Dikarya</taxon>
        <taxon>Ascomycota</taxon>
        <taxon>Pezizomycotina</taxon>
        <taxon>Dothideomycetes</taxon>
        <taxon>Pleosporomycetidae</taxon>
        <taxon>Pleosporales</taxon>
        <taxon>Massarineae</taxon>
        <taxon>Didymosphaeriaceae</taxon>
        <taxon>Paraphaeosphaeria</taxon>
    </lineage>
</organism>
<dbReference type="PANTHER" id="PTHR12169:SF2">
    <property type="entry name" value="AFG1P"/>
    <property type="match status" value="1"/>
</dbReference>
<dbReference type="InterPro" id="IPR006722">
    <property type="entry name" value="Sedlin"/>
</dbReference>
<dbReference type="InterPro" id="IPR011012">
    <property type="entry name" value="Longin-like_dom_sf"/>
</dbReference>
<dbReference type="GO" id="GO:0016887">
    <property type="term" value="F:ATP hydrolysis activity"/>
    <property type="evidence" value="ECO:0007669"/>
    <property type="project" value="InterPro"/>
</dbReference>
<evidence type="ECO:0000256" key="4">
    <source>
        <dbReference type="ARBA" id="ARBA00022840"/>
    </source>
</evidence>
<dbReference type="GO" id="GO:0005524">
    <property type="term" value="F:ATP binding"/>
    <property type="evidence" value="ECO:0007669"/>
    <property type="project" value="UniProtKB-KW"/>
</dbReference>
<comment type="similarity">
    <text evidence="2">Belongs to the AFG1 ATPase family.</text>
</comment>
<dbReference type="InterPro" id="IPR044760">
    <property type="entry name" value="TRAPPC2L"/>
</dbReference>
<evidence type="ECO:0000256" key="3">
    <source>
        <dbReference type="ARBA" id="ARBA00022741"/>
    </source>
</evidence>
<dbReference type="EMBL" id="WJXW01000003">
    <property type="protein sequence ID" value="KAF9738714.1"/>
    <property type="molecule type" value="Genomic_DNA"/>
</dbReference>
<dbReference type="Pfam" id="PF04628">
    <property type="entry name" value="Sedlin_N"/>
    <property type="match status" value="1"/>
</dbReference>
<comment type="caution">
    <text evidence="7">The sequence shown here is derived from an EMBL/GenBank/DDBJ whole genome shotgun (WGS) entry which is preliminary data.</text>
</comment>
<comment type="similarity">
    <text evidence="1">Belongs to the TRAPP small subunits family. Sedlin subfamily.</text>
</comment>
<proteinExistence type="inferred from homology"/>
<sequence>MSSRVPSIACIGVIGRHNNPLHISLFPAEERAPLEYQFLLSSCLDIFEARLPHKTVDQDFGLLQAVDERLAMYGWLTNTGVKFVVVVDMEGRPANPLDAKSSAAVGLRDADLKPAFRALQTAYIMLLRNPFYNPDEHSPIAANGEQRYGSTQITSKKFIHEIKRIALHLQKLYENLIDYEPSIEYSDRLKQLTRAVDASQNAPPERAQIGTRGIWTFLLAQKHKKDTLALTRTLTSHEAAMALRSPKGLMLHGEVGTGKSMLIDLFADCLPNRKKRRWHFNTFMLEIFSRLEQLRLSRVASPLDGVARDEYSLLWLARDLIEKSPILFLDEFQLPDRAAAKILSNLMTTFFQLGGVLIASSNRMPEELAKAAGIEFARPVSKLSHLGWRLSMPGVTGKDDGPGQKGEFAQFLEVLRTRCDVWEIEGKKDYRRVAGMEESSVGYTATITGTATRGDVLGSNQTSAITGTDEVSTPSESEVTMPKHYLLTPSPTATEDEVNSYRQSLTAIAHTATWIPTSQRIPWTSFALRVYGRPLIIPLQHNGVALFTFSQICGASLGPADFITLASTYPTVIITSVPVLTLLQKNEARRFISLLDAMYEARCRLVLTAAAAPDDIFFPTSASTPIQETADDAVHPETYSEIHQDLTSPFRPNVSLYNASSSLPMDSLEDDPPNRFRRLGSSYTDERSGSASPDFGSLGGLTGEDERFAVKRAESRIWEMCSGAWWGREELWRPLPRDSRHWEMGRVEAETVREGSRSPQELFPHGASPFRASEDAPPQIGWTHAWGMITWGRKAGVWGKGVEGLRERKNGAEGEGEGRR</sequence>
<dbReference type="GO" id="GO:0005739">
    <property type="term" value="C:mitochondrion"/>
    <property type="evidence" value="ECO:0007669"/>
    <property type="project" value="TreeGrafter"/>
</dbReference>
<dbReference type="SUPFAM" id="SSF64356">
    <property type="entry name" value="SNARE-like"/>
    <property type="match status" value="1"/>
</dbReference>
<evidence type="ECO:0000256" key="6">
    <source>
        <dbReference type="SAM" id="MobiDB-lite"/>
    </source>
</evidence>
<dbReference type="Gene3D" id="3.40.50.300">
    <property type="entry name" value="P-loop containing nucleotide triphosphate hydrolases"/>
    <property type="match status" value="1"/>
</dbReference>
<dbReference type="SUPFAM" id="SSF52540">
    <property type="entry name" value="P-loop containing nucleoside triphosphate hydrolases"/>
    <property type="match status" value="1"/>
</dbReference>
<gene>
    <name evidence="7" type="ORF">PMIN01_03997</name>
</gene>
<keyword evidence="4" id="KW-0067">ATP-binding</keyword>
<dbReference type="NCBIfam" id="NF040713">
    <property type="entry name" value="ZapE"/>
    <property type="match status" value="1"/>
</dbReference>
<name>A0A9P6KUD9_9PLEO</name>
<evidence type="ECO:0000313" key="7">
    <source>
        <dbReference type="EMBL" id="KAF9738714.1"/>
    </source>
</evidence>
<evidence type="ECO:0000313" key="8">
    <source>
        <dbReference type="Proteomes" id="UP000756921"/>
    </source>
</evidence>
<dbReference type="PANTHER" id="PTHR12169">
    <property type="entry name" value="ATPASE N2B"/>
    <property type="match status" value="1"/>
</dbReference>
<dbReference type="Pfam" id="PF03969">
    <property type="entry name" value="AFG1_ATPase"/>
    <property type="match status" value="2"/>
</dbReference>
<keyword evidence="3" id="KW-0547">Nucleotide-binding</keyword>
<dbReference type="OrthoDB" id="548867at2759"/>
<dbReference type="GO" id="GO:0006888">
    <property type="term" value="P:endoplasmic reticulum to Golgi vesicle-mediated transport"/>
    <property type="evidence" value="ECO:0007669"/>
    <property type="project" value="InterPro"/>
</dbReference>
<dbReference type="Proteomes" id="UP000756921">
    <property type="component" value="Unassembled WGS sequence"/>
</dbReference>
<dbReference type="Gene3D" id="3.30.450.70">
    <property type="match status" value="1"/>
</dbReference>
<protein>
    <recommendedName>
        <fullName evidence="5">Trafficking protein particle complex subunit 2-like protein</fullName>
    </recommendedName>
</protein>
<evidence type="ECO:0000256" key="2">
    <source>
        <dbReference type="ARBA" id="ARBA00010322"/>
    </source>
</evidence>
<dbReference type="CDD" id="cd14854">
    <property type="entry name" value="TRAPPC2L"/>
    <property type="match status" value="1"/>
</dbReference>
<keyword evidence="8" id="KW-1185">Reference proteome</keyword>
<dbReference type="InterPro" id="IPR027417">
    <property type="entry name" value="P-loop_NTPase"/>
</dbReference>
<dbReference type="InterPro" id="IPR005654">
    <property type="entry name" value="ATPase_AFG1-like"/>
</dbReference>
<evidence type="ECO:0000256" key="5">
    <source>
        <dbReference type="ARBA" id="ARBA00024408"/>
    </source>
</evidence>
<feature type="region of interest" description="Disordered" evidence="6">
    <location>
        <begin position="661"/>
        <end position="699"/>
    </location>
</feature>
<dbReference type="CDD" id="cd00009">
    <property type="entry name" value="AAA"/>
    <property type="match status" value="1"/>
</dbReference>
<evidence type="ECO:0000256" key="1">
    <source>
        <dbReference type="ARBA" id="ARBA00006626"/>
    </source>
</evidence>